<proteinExistence type="predicted"/>
<dbReference type="Proteomes" id="UP001153069">
    <property type="component" value="Unassembled WGS sequence"/>
</dbReference>
<organism evidence="1 2">
    <name type="scientific">Seminavis robusta</name>
    <dbReference type="NCBI Taxonomy" id="568900"/>
    <lineage>
        <taxon>Eukaryota</taxon>
        <taxon>Sar</taxon>
        <taxon>Stramenopiles</taxon>
        <taxon>Ochrophyta</taxon>
        <taxon>Bacillariophyta</taxon>
        <taxon>Bacillariophyceae</taxon>
        <taxon>Bacillariophycidae</taxon>
        <taxon>Naviculales</taxon>
        <taxon>Naviculaceae</taxon>
        <taxon>Seminavis</taxon>
    </lineage>
</organism>
<sequence length="414" mass="47731">MTVATSTEKVLAFCLASTCAIFWLETFQFATQRATSSSIFGRNQGYASTQGTTNTGRKDLAPWLSIDSGTTEFCVSWDEDWYADEWWTHHPEWWPNYTKENDTHYCFERLPSQKATLFREIYNTQFENKHNCSSTISKTMWNSGWGADLSNVVDGIKAAHQTGKVLTMATSSLGWHYAAKKDGLKPVCSQRNMQCYFLNLTNCRSTERPSMGQQQYFLAGQWKGFQQARSYLEYSARPQKWLRREVYEYSKQYEAQLLAPCTVLHVRRGDVVLMDPTPRRYHTIEEYLDKAHNVTRNVLLLTDDANAIGEALHLFRDYNWVYLNRTRYRGTEGGWENHIPSDSPKLEVISLLSELRLARKCSTFIHSKSNLADYIFSEMKTAHAKVKKINLDVGKGNKVHNAENFKSIAISKVY</sequence>
<name>A0A9N8HYB1_9STRA</name>
<evidence type="ECO:0000313" key="2">
    <source>
        <dbReference type="Proteomes" id="UP001153069"/>
    </source>
</evidence>
<dbReference type="Gene3D" id="3.40.50.11350">
    <property type="match status" value="1"/>
</dbReference>
<protein>
    <submittedName>
        <fullName evidence="1">Uncharacterized protein</fullName>
    </submittedName>
</protein>
<dbReference type="PANTHER" id="PTHR13132:SF29">
    <property type="entry name" value="ALPHA-(1,6)-FUCOSYLTRANSFERASE"/>
    <property type="match status" value="1"/>
</dbReference>
<evidence type="ECO:0000313" key="1">
    <source>
        <dbReference type="EMBL" id="CAB9530187.1"/>
    </source>
</evidence>
<gene>
    <name evidence="1" type="ORF">SEMRO_2777_G336890.1</name>
</gene>
<dbReference type="PANTHER" id="PTHR13132">
    <property type="entry name" value="ALPHA- 1,6 -FUCOSYLTRANSFERASE"/>
    <property type="match status" value="1"/>
</dbReference>
<keyword evidence="2" id="KW-1185">Reference proteome</keyword>
<dbReference type="GO" id="GO:0046921">
    <property type="term" value="F:alpha-(1-&gt;6)-fucosyltransferase activity"/>
    <property type="evidence" value="ECO:0007669"/>
    <property type="project" value="TreeGrafter"/>
</dbReference>
<dbReference type="OrthoDB" id="51989at2759"/>
<reference evidence="1" key="1">
    <citation type="submission" date="2020-06" db="EMBL/GenBank/DDBJ databases">
        <authorList>
            <consortium name="Plant Systems Biology data submission"/>
        </authorList>
    </citation>
    <scope>NUCLEOTIDE SEQUENCE</scope>
    <source>
        <strain evidence="1">D6</strain>
    </source>
</reference>
<comment type="caution">
    <text evidence="1">The sequence shown here is derived from an EMBL/GenBank/DDBJ whole genome shotgun (WGS) entry which is preliminary data.</text>
</comment>
<accession>A0A9N8HYB1</accession>
<dbReference type="AlphaFoldDB" id="A0A9N8HYB1"/>
<dbReference type="GO" id="GO:0006487">
    <property type="term" value="P:protein N-linked glycosylation"/>
    <property type="evidence" value="ECO:0007669"/>
    <property type="project" value="TreeGrafter"/>
</dbReference>
<dbReference type="EMBL" id="CAICTM010002775">
    <property type="protein sequence ID" value="CAB9530187.1"/>
    <property type="molecule type" value="Genomic_DNA"/>
</dbReference>